<comment type="caution">
    <text evidence="2">The sequence shown here is derived from an EMBL/GenBank/DDBJ whole genome shotgun (WGS) entry which is preliminary data.</text>
</comment>
<gene>
    <name evidence="2" type="primary">USP28</name>
    <name evidence="2" type="ORF">L345_01571</name>
</gene>
<feature type="non-terminal residue" evidence="2">
    <location>
        <position position="1"/>
    </location>
</feature>
<feature type="region of interest" description="Disordered" evidence="1">
    <location>
        <begin position="52"/>
        <end position="85"/>
    </location>
</feature>
<evidence type="ECO:0000313" key="2">
    <source>
        <dbReference type="EMBL" id="ETE72617.1"/>
    </source>
</evidence>
<feature type="compositionally biased region" description="Basic and acidic residues" evidence="1">
    <location>
        <begin position="52"/>
        <end position="76"/>
    </location>
</feature>
<protein>
    <submittedName>
        <fullName evidence="2">Ubiquitin carboxyl-terminal hydrolase 28</fullName>
    </submittedName>
</protein>
<dbReference type="Proteomes" id="UP000018936">
    <property type="component" value="Unassembled WGS sequence"/>
</dbReference>
<name>V8PFG4_OPHHA</name>
<organism evidence="2 3">
    <name type="scientific">Ophiophagus hannah</name>
    <name type="common">King cobra</name>
    <name type="synonym">Naja hannah</name>
    <dbReference type="NCBI Taxonomy" id="8665"/>
    <lineage>
        <taxon>Eukaryota</taxon>
        <taxon>Metazoa</taxon>
        <taxon>Chordata</taxon>
        <taxon>Craniata</taxon>
        <taxon>Vertebrata</taxon>
        <taxon>Euteleostomi</taxon>
        <taxon>Lepidosauria</taxon>
        <taxon>Squamata</taxon>
        <taxon>Bifurcata</taxon>
        <taxon>Unidentata</taxon>
        <taxon>Episquamata</taxon>
        <taxon>Toxicofera</taxon>
        <taxon>Serpentes</taxon>
        <taxon>Colubroidea</taxon>
        <taxon>Elapidae</taxon>
        <taxon>Elapinae</taxon>
        <taxon>Ophiophagus</taxon>
    </lineage>
</organism>
<sequence>MYSSILQYCEALTYLVYAYETNTVLQAKGASRGADSSLIALYRRKCLLPRREGSGRRGERLERADHPLHAPDDEQPRLQGRPGRH</sequence>
<accession>V8PFG4</accession>
<keyword evidence="3" id="KW-1185">Reference proteome</keyword>
<evidence type="ECO:0000313" key="3">
    <source>
        <dbReference type="Proteomes" id="UP000018936"/>
    </source>
</evidence>
<keyword evidence="2" id="KW-0378">Hydrolase</keyword>
<evidence type="ECO:0000256" key="1">
    <source>
        <dbReference type="SAM" id="MobiDB-lite"/>
    </source>
</evidence>
<reference evidence="2 3" key="1">
    <citation type="journal article" date="2013" name="Proc. Natl. Acad. Sci. U.S.A.">
        <title>The king cobra genome reveals dynamic gene evolution and adaptation in the snake venom system.</title>
        <authorList>
            <person name="Vonk F.J."/>
            <person name="Casewell N.R."/>
            <person name="Henkel C.V."/>
            <person name="Heimberg A.M."/>
            <person name="Jansen H.J."/>
            <person name="McCleary R.J."/>
            <person name="Kerkkamp H.M."/>
            <person name="Vos R.A."/>
            <person name="Guerreiro I."/>
            <person name="Calvete J.J."/>
            <person name="Wuster W."/>
            <person name="Woods A.E."/>
            <person name="Logan J.M."/>
            <person name="Harrison R.A."/>
            <person name="Castoe T.A."/>
            <person name="de Koning A.P."/>
            <person name="Pollock D.D."/>
            <person name="Yandell M."/>
            <person name="Calderon D."/>
            <person name="Renjifo C."/>
            <person name="Currier R.B."/>
            <person name="Salgado D."/>
            <person name="Pla D."/>
            <person name="Sanz L."/>
            <person name="Hyder A.S."/>
            <person name="Ribeiro J.M."/>
            <person name="Arntzen J.W."/>
            <person name="van den Thillart G.E."/>
            <person name="Boetzer M."/>
            <person name="Pirovano W."/>
            <person name="Dirks R.P."/>
            <person name="Spaink H.P."/>
            <person name="Duboule D."/>
            <person name="McGlinn E."/>
            <person name="Kini R.M."/>
            <person name="Richardson M.K."/>
        </authorList>
    </citation>
    <scope>NUCLEOTIDE SEQUENCE</scope>
    <source>
        <tissue evidence="2">Blood</tissue>
    </source>
</reference>
<dbReference type="AlphaFoldDB" id="V8PFG4"/>
<proteinExistence type="predicted"/>
<dbReference type="GO" id="GO:0016787">
    <property type="term" value="F:hydrolase activity"/>
    <property type="evidence" value="ECO:0007669"/>
    <property type="project" value="UniProtKB-KW"/>
</dbReference>
<dbReference type="EMBL" id="AZIM01000202">
    <property type="protein sequence ID" value="ETE72617.1"/>
    <property type="molecule type" value="Genomic_DNA"/>
</dbReference>